<evidence type="ECO:0000256" key="1">
    <source>
        <dbReference type="ARBA" id="ARBA00004123"/>
    </source>
</evidence>
<keyword evidence="4" id="KW-0804">Transcription</keyword>
<name>B5RV26_DEBHA</name>
<evidence type="ECO:0000256" key="6">
    <source>
        <dbReference type="SAM" id="MobiDB-lite"/>
    </source>
</evidence>
<feature type="region of interest" description="Disordered" evidence="6">
    <location>
        <begin position="480"/>
        <end position="530"/>
    </location>
</feature>
<dbReference type="InterPro" id="IPR006751">
    <property type="entry name" value="TAFII55_prot_cons_reg"/>
</dbReference>
<keyword evidence="3" id="KW-0805">Transcription regulation</keyword>
<feature type="domain" description="TAFII55 protein conserved region" evidence="7">
    <location>
        <begin position="116"/>
        <end position="285"/>
    </location>
</feature>
<dbReference type="SMART" id="SM01370">
    <property type="entry name" value="TAFII55_N"/>
    <property type="match status" value="1"/>
</dbReference>
<evidence type="ECO:0000256" key="3">
    <source>
        <dbReference type="ARBA" id="ARBA00023015"/>
    </source>
</evidence>
<feature type="compositionally biased region" description="Low complexity" evidence="6">
    <location>
        <begin position="10"/>
        <end position="33"/>
    </location>
</feature>
<dbReference type="PANTHER" id="PTHR12228">
    <property type="entry name" value="TRANSCRIPTION INITIATION FACTOR TFIID 55 KD SUBUNIT-RELATED"/>
    <property type="match status" value="1"/>
</dbReference>
<dbReference type="STRING" id="284592.B5RV26"/>
<dbReference type="CDD" id="cd08047">
    <property type="entry name" value="TAF7"/>
    <property type="match status" value="1"/>
</dbReference>
<gene>
    <name evidence="8" type="ordered locus">DEHA2G03520g</name>
</gene>
<protein>
    <submittedName>
        <fullName evidence="8">DEHA2G03520p</fullName>
    </submittedName>
</protein>
<evidence type="ECO:0000313" key="8">
    <source>
        <dbReference type="EMBL" id="CAR65905.1"/>
    </source>
</evidence>
<dbReference type="EMBL" id="CR382139">
    <property type="protein sequence ID" value="CAR65905.1"/>
    <property type="molecule type" value="Genomic_DNA"/>
</dbReference>
<evidence type="ECO:0000256" key="4">
    <source>
        <dbReference type="ARBA" id="ARBA00023163"/>
    </source>
</evidence>
<dbReference type="FunCoup" id="B5RV26">
    <property type="interactions" value="250"/>
</dbReference>
<dbReference type="KEGG" id="dha:DEHA2G03520g"/>
<reference evidence="8 9" key="1">
    <citation type="journal article" date="2004" name="Nature">
        <title>Genome evolution in yeasts.</title>
        <authorList>
            <consortium name="Genolevures"/>
            <person name="Dujon B."/>
            <person name="Sherman D."/>
            <person name="Fischer G."/>
            <person name="Durrens P."/>
            <person name="Casaregola S."/>
            <person name="Lafontaine I."/>
            <person name="de Montigny J."/>
            <person name="Marck C."/>
            <person name="Neuveglise C."/>
            <person name="Talla E."/>
            <person name="Goffard N."/>
            <person name="Frangeul L."/>
            <person name="Aigle M."/>
            <person name="Anthouard V."/>
            <person name="Babour A."/>
            <person name="Barbe V."/>
            <person name="Barnay S."/>
            <person name="Blanchin S."/>
            <person name="Beckerich J.M."/>
            <person name="Beyne E."/>
            <person name="Bleykasten C."/>
            <person name="Boisrame A."/>
            <person name="Boyer J."/>
            <person name="Cattolico L."/>
            <person name="Confanioleri F."/>
            <person name="de Daruvar A."/>
            <person name="Despons L."/>
            <person name="Fabre E."/>
            <person name="Fairhead C."/>
            <person name="Ferry-Dumazet H."/>
            <person name="Groppi A."/>
            <person name="Hantraye F."/>
            <person name="Hennequin C."/>
            <person name="Jauniaux N."/>
            <person name="Joyet P."/>
            <person name="Kachouri R."/>
            <person name="Kerrest A."/>
            <person name="Koszul R."/>
            <person name="Lemaire M."/>
            <person name="Lesur I."/>
            <person name="Ma L."/>
            <person name="Muller H."/>
            <person name="Nicaud J.M."/>
            <person name="Nikolski M."/>
            <person name="Oztas S."/>
            <person name="Ozier-Kalogeropoulos O."/>
            <person name="Pellenz S."/>
            <person name="Potier S."/>
            <person name="Richard G.F."/>
            <person name="Straub M.L."/>
            <person name="Suleau A."/>
            <person name="Swennene D."/>
            <person name="Tekaia F."/>
            <person name="Wesolowski-Louvel M."/>
            <person name="Westhof E."/>
            <person name="Wirth B."/>
            <person name="Zeniou-Meyer M."/>
            <person name="Zivanovic I."/>
            <person name="Bolotin-Fukuhara M."/>
            <person name="Thierry A."/>
            <person name="Bouchier C."/>
            <person name="Caudron B."/>
            <person name="Scarpelli C."/>
            <person name="Gaillardin C."/>
            <person name="Weissenbach J."/>
            <person name="Wincker P."/>
            <person name="Souciet J.L."/>
        </authorList>
    </citation>
    <scope>NUCLEOTIDE SEQUENCE [LARGE SCALE GENOMIC DNA]</scope>
    <source>
        <strain evidence="9">ATCC 36239 / CBS 767 / BCRC 21394 / JCM 1990 / NBRC 0083 / IGC 2968</strain>
    </source>
</reference>
<evidence type="ECO:0000256" key="2">
    <source>
        <dbReference type="ARBA" id="ARBA00009368"/>
    </source>
</evidence>
<dbReference type="HOGENOM" id="CLU_016434_2_1_1"/>
<dbReference type="eggNOG" id="KOG4011">
    <property type="taxonomic scope" value="Eukaryota"/>
</dbReference>
<dbReference type="GO" id="GO:0016251">
    <property type="term" value="F:RNA polymerase II general transcription initiation factor activity"/>
    <property type="evidence" value="ECO:0007669"/>
    <property type="project" value="TreeGrafter"/>
</dbReference>
<dbReference type="OMA" id="KWEKMQN"/>
<dbReference type="InterPro" id="IPR037817">
    <property type="entry name" value="TAF7"/>
</dbReference>
<feature type="compositionally biased region" description="Polar residues" evidence="6">
    <location>
        <begin position="480"/>
        <end position="489"/>
    </location>
</feature>
<accession>B5RV26</accession>
<dbReference type="Pfam" id="PF04658">
    <property type="entry name" value="TAFII55_N"/>
    <property type="match status" value="1"/>
</dbReference>
<evidence type="ECO:0000313" key="9">
    <source>
        <dbReference type="Proteomes" id="UP000000599"/>
    </source>
</evidence>
<dbReference type="GeneID" id="8999118"/>
<proteinExistence type="inferred from homology"/>
<dbReference type="GO" id="GO:0005669">
    <property type="term" value="C:transcription factor TFIID complex"/>
    <property type="evidence" value="ECO:0007669"/>
    <property type="project" value="InterPro"/>
</dbReference>
<feature type="compositionally biased region" description="Basic and acidic residues" evidence="6">
    <location>
        <begin position="40"/>
        <end position="55"/>
    </location>
</feature>
<feature type="region of interest" description="Disordered" evidence="6">
    <location>
        <begin position="326"/>
        <end position="426"/>
    </location>
</feature>
<sequence length="530" mass="60106">MALKLKLKVPSTGSSQSSGNGSNSQPSSSGLPKLKIKPPKQKENKVTKKHQEAGTKHKKLKLNIKQKKPEIDNIGIRGNGGHQPTRSVPKVRIKPTRVPGDGYDSEAPDLEDDPLIEQGIIIRFVNDANLDFVHNAVDSGDLTGLNVKWVTKVKAVVNVNGTLYSAKLLDLPTITELYKTIDKKNIFKTFDICQILLVLYPVNPSDLNLERDFEVPSDLTHVHPLYKMSPKHELKPAKTVLKNGLIYPFEEVYRRFKPRKVNHRVVEDIEQRIDELIRLDDEAEESHFEIVDLTKQQTNQHRFSNISGTSSAVATPSAIPIESQTQFNNGSEEEEEQEMLAQSDEGDLEEELAKALENDETMVGDINMENEVDGEGIEEEEGQEEEEEEEEEDEDEDDEEDDDDDENDENDDEDDESKADKEHVKMLEEEIADLENAVEVHRKGLASATHKMMKMKFQTSYNTLKASLDTKKRELAKIVSDQQQLQQKMDPNKDTNAETFESNQYLDDHDDQEEENATPDDNLDDIDDLF</sequence>
<comment type="subcellular location">
    <subcellularLocation>
        <location evidence="1">Nucleus</location>
    </subcellularLocation>
</comment>
<feature type="compositionally biased region" description="Acidic residues" evidence="6">
    <location>
        <begin position="508"/>
        <end position="530"/>
    </location>
</feature>
<dbReference type="OrthoDB" id="153872at2759"/>
<feature type="compositionally biased region" description="Acidic residues" evidence="6">
    <location>
        <begin position="331"/>
        <end position="350"/>
    </location>
</feature>
<keyword evidence="5" id="KW-0539">Nucleus</keyword>
<keyword evidence="9" id="KW-1185">Reference proteome</keyword>
<dbReference type="RefSeq" id="XP_002770570.1">
    <property type="nucleotide sequence ID" value="XM_002770524.1"/>
</dbReference>
<dbReference type="InParanoid" id="B5RV26"/>
<evidence type="ECO:0000256" key="5">
    <source>
        <dbReference type="ARBA" id="ARBA00023242"/>
    </source>
</evidence>
<comment type="similarity">
    <text evidence="2">Belongs to the TAF7 family.</text>
</comment>
<dbReference type="VEuPathDB" id="FungiDB:DEHA2G03520g"/>
<organism evidence="8 9">
    <name type="scientific">Debaryomyces hansenii (strain ATCC 36239 / CBS 767 / BCRC 21394 / JCM 1990 / NBRC 0083 / IGC 2968)</name>
    <name type="common">Yeast</name>
    <name type="synonym">Torulaspora hansenii</name>
    <dbReference type="NCBI Taxonomy" id="284592"/>
    <lineage>
        <taxon>Eukaryota</taxon>
        <taxon>Fungi</taxon>
        <taxon>Dikarya</taxon>
        <taxon>Ascomycota</taxon>
        <taxon>Saccharomycotina</taxon>
        <taxon>Pichiomycetes</taxon>
        <taxon>Debaryomycetaceae</taxon>
        <taxon>Debaryomyces</taxon>
    </lineage>
</organism>
<evidence type="ECO:0000259" key="7">
    <source>
        <dbReference type="SMART" id="SM01370"/>
    </source>
</evidence>
<feature type="region of interest" description="Disordered" evidence="6">
    <location>
        <begin position="1"/>
        <end position="62"/>
    </location>
</feature>
<dbReference type="PANTHER" id="PTHR12228:SF0">
    <property type="entry name" value="TATA-BOX BINDING PROTEIN ASSOCIATED FACTOR 7"/>
    <property type="match status" value="1"/>
</dbReference>
<dbReference type="GO" id="GO:0051123">
    <property type="term" value="P:RNA polymerase II preinitiation complex assembly"/>
    <property type="evidence" value="ECO:0007669"/>
    <property type="project" value="TreeGrafter"/>
</dbReference>
<dbReference type="AlphaFoldDB" id="B5RV26"/>
<feature type="compositionally biased region" description="Acidic residues" evidence="6">
    <location>
        <begin position="358"/>
        <end position="417"/>
    </location>
</feature>
<dbReference type="Proteomes" id="UP000000599">
    <property type="component" value="Chromosome G"/>
</dbReference>